<evidence type="ECO:0000313" key="2">
    <source>
        <dbReference type="Proteomes" id="UP000824988"/>
    </source>
</evidence>
<accession>A0A8D4VT36</accession>
<sequence>MLDRIKQLVEASGLSKTDLEEQTGISAYKWGNLFTGKQRVNEDHIQAIRKLWPQYTYWIVTGETLPESGQISPQIEESRKKLGTGG</sequence>
<dbReference type="Gene3D" id="1.10.260.40">
    <property type="entry name" value="lambda repressor-like DNA-binding domains"/>
    <property type="match status" value="1"/>
</dbReference>
<organism evidence="1 2">
    <name type="scientific">Methylogaea oryzae</name>
    <dbReference type="NCBI Taxonomy" id="1295382"/>
    <lineage>
        <taxon>Bacteria</taxon>
        <taxon>Pseudomonadati</taxon>
        <taxon>Pseudomonadota</taxon>
        <taxon>Gammaproteobacteria</taxon>
        <taxon>Methylococcales</taxon>
        <taxon>Methylococcaceae</taxon>
        <taxon>Methylogaea</taxon>
    </lineage>
</organism>
<dbReference type="InterPro" id="IPR001387">
    <property type="entry name" value="Cro/C1-type_HTH"/>
</dbReference>
<evidence type="ECO:0008006" key="3">
    <source>
        <dbReference type="Google" id="ProtNLM"/>
    </source>
</evidence>
<dbReference type="AlphaFoldDB" id="A0A8D4VT36"/>
<dbReference type="CDD" id="cd00093">
    <property type="entry name" value="HTH_XRE"/>
    <property type="match status" value="1"/>
</dbReference>
<name>A0A8D4VT36_9GAMM</name>
<protein>
    <recommendedName>
        <fullName evidence="3">HTH cro/C1-type domain-containing protein</fullName>
    </recommendedName>
</protein>
<keyword evidence="2" id="KW-1185">Reference proteome</keyword>
<dbReference type="GO" id="GO:0003677">
    <property type="term" value="F:DNA binding"/>
    <property type="evidence" value="ECO:0007669"/>
    <property type="project" value="InterPro"/>
</dbReference>
<dbReference type="KEGG" id="moz:MoryE10_33950"/>
<dbReference type="SUPFAM" id="SSF47413">
    <property type="entry name" value="lambda repressor-like DNA-binding domains"/>
    <property type="match status" value="1"/>
</dbReference>
<reference evidence="1" key="1">
    <citation type="submission" date="2019-06" db="EMBL/GenBank/DDBJ databases">
        <title>Complete genome sequence of Methylogaea oryzae strain JCM16910.</title>
        <authorList>
            <person name="Asakawa S."/>
        </authorList>
    </citation>
    <scope>NUCLEOTIDE SEQUENCE</scope>
    <source>
        <strain evidence="1">E10</strain>
    </source>
</reference>
<dbReference type="InterPro" id="IPR010982">
    <property type="entry name" value="Lambda_DNA-bd_dom_sf"/>
</dbReference>
<dbReference type="Proteomes" id="UP000824988">
    <property type="component" value="Chromosome"/>
</dbReference>
<evidence type="ECO:0000313" key="1">
    <source>
        <dbReference type="EMBL" id="BBL72789.1"/>
    </source>
</evidence>
<gene>
    <name evidence="1" type="ORF">MoryE10_33950</name>
</gene>
<proteinExistence type="predicted"/>
<dbReference type="EMBL" id="AP019782">
    <property type="protein sequence ID" value="BBL72789.1"/>
    <property type="molecule type" value="Genomic_DNA"/>
</dbReference>